<keyword evidence="2" id="KW-1185">Reference proteome</keyword>
<dbReference type="EMBL" id="AMZN01000002">
    <property type="protein sequence ID" value="ELR73764.1"/>
    <property type="molecule type" value="Genomic_DNA"/>
</dbReference>
<name>L8K1H2_9BACT</name>
<proteinExistence type="predicted"/>
<reference evidence="1 2" key="1">
    <citation type="submission" date="2012-12" db="EMBL/GenBank/DDBJ databases">
        <title>Genome assembly of Fulvivirga imtechensis AK7.</title>
        <authorList>
            <person name="Nupur N."/>
            <person name="Khatri I."/>
            <person name="Kumar R."/>
            <person name="Subramanian S."/>
            <person name="Pinnaka A."/>
        </authorList>
    </citation>
    <scope>NUCLEOTIDE SEQUENCE [LARGE SCALE GENOMIC DNA]</scope>
    <source>
        <strain evidence="1 2">AK7</strain>
    </source>
</reference>
<dbReference type="AlphaFoldDB" id="L8K1H2"/>
<evidence type="ECO:0000313" key="2">
    <source>
        <dbReference type="Proteomes" id="UP000011135"/>
    </source>
</evidence>
<sequence>MKSTLIYILTIAAFIGLWSCDISDNEIAPGESFLKIYDNNGFQASFIPLDVKQTTDGGYIILGGTRLNDSDFIGVYLMKVDEEGNFVSEQNLSSQFVHPIYNLMEIDNSFYFMAMDGVTLQAYIFSISQAGELGDPVPVSGLQYPLYASVDAGGSNILLLSYNNGDKTSVLSVVTPTGQTAAGKAFPIGAGSDVEAPIIEHFTRTGKQLPFITGRTDNGLYYFNGFYNYTLSLIFTNLSDDEPIGVTQGQQHYGGISALSPIGNNNFAIARFNFGDNYLNPRAQLSVTSTTSTVDLDGNPFPELVEDAPVIVKQVDINGTQVSLYASNTKNGQISLFAFSSSSGELLGTKYLGFSNPFELAGFTSTEDEGLAVAGTTYVAGRFGRICLIKLSKEELSELVK</sequence>
<accession>L8K1H2</accession>
<dbReference type="eggNOG" id="ENOG502ZAAM">
    <property type="taxonomic scope" value="Bacteria"/>
</dbReference>
<evidence type="ECO:0000313" key="1">
    <source>
        <dbReference type="EMBL" id="ELR73764.1"/>
    </source>
</evidence>
<protein>
    <submittedName>
        <fullName evidence="1">Uncharacterized protein</fullName>
    </submittedName>
</protein>
<dbReference type="OrthoDB" id="918297at2"/>
<organism evidence="1 2">
    <name type="scientific">Fulvivirga imtechensis AK7</name>
    <dbReference type="NCBI Taxonomy" id="1237149"/>
    <lineage>
        <taxon>Bacteria</taxon>
        <taxon>Pseudomonadati</taxon>
        <taxon>Bacteroidota</taxon>
        <taxon>Cytophagia</taxon>
        <taxon>Cytophagales</taxon>
        <taxon>Fulvivirgaceae</taxon>
        <taxon>Fulvivirga</taxon>
    </lineage>
</organism>
<dbReference type="RefSeq" id="WP_009577574.1">
    <property type="nucleotide sequence ID" value="NZ_AMZN01000002.1"/>
</dbReference>
<dbReference type="PATRIC" id="fig|1237149.3.peg.137"/>
<dbReference type="Proteomes" id="UP000011135">
    <property type="component" value="Unassembled WGS sequence"/>
</dbReference>
<gene>
    <name evidence="1" type="ORF">C900_01374</name>
</gene>
<comment type="caution">
    <text evidence="1">The sequence shown here is derived from an EMBL/GenBank/DDBJ whole genome shotgun (WGS) entry which is preliminary data.</text>
</comment>